<dbReference type="InterPro" id="IPR031052">
    <property type="entry name" value="FHY3/FAR1"/>
</dbReference>
<evidence type="ECO:0000256" key="3">
    <source>
        <dbReference type="SAM" id="MobiDB-lite"/>
    </source>
</evidence>
<dbReference type="GO" id="GO:0005634">
    <property type="term" value="C:nucleus"/>
    <property type="evidence" value="ECO:0007669"/>
    <property type="project" value="UniProtKB-SubCell"/>
</dbReference>
<comment type="function">
    <text evidence="2">Putative transcription activator involved in regulating light control of development.</text>
</comment>
<dbReference type="GO" id="GO:0006355">
    <property type="term" value="P:regulation of DNA-templated transcription"/>
    <property type="evidence" value="ECO:0007669"/>
    <property type="project" value="UniProtKB-UniRule"/>
</dbReference>
<evidence type="ECO:0000256" key="2">
    <source>
        <dbReference type="RuleBase" id="RU367018"/>
    </source>
</evidence>
<feature type="region of interest" description="Disordered" evidence="3">
    <location>
        <begin position="747"/>
        <end position="801"/>
    </location>
</feature>
<dbReference type="Proteomes" id="UP000007752">
    <property type="component" value="Chromosome 10"/>
</dbReference>
<feature type="compositionally biased region" description="Low complexity" evidence="3">
    <location>
        <begin position="19"/>
        <end position="32"/>
    </location>
</feature>
<keyword evidence="2" id="KW-0479">Metal-binding</keyword>
<comment type="subcellular location">
    <subcellularLocation>
        <location evidence="2">Nucleus</location>
    </subcellularLocation>
</comment>
<keyword evidence="1 2" id="KW-0863">Zinc-finger</keyword>
<evidence type="ECO:0000256" key="1">
    <source>
        <dbReference type="PROSITE-ProRule" id="PRU00325"/>
    </source>
</evidence>
<dbReference type="HOGENOM" id="CLU_008459_12_2_1"/>
<feature type="compositionally biased region" description="Acidic residues" evidence="3">
    <location>
        <begin position="790"/>
        <end position="801"/>
    </location>
</feature>
<evidence type="ECO:0000313" key="5">
    <source>
        <dbReference type="EMBL" id="EEE50871.1"/>
    </source>
</evidence>
<dbReference type="InterPro" id="IPR018289">
    <property type="entry name" value="MULE_transposase_dom"/>
</dbReference>
<keyword evidence="2" id="KW-0862">Zinc</keyword>
<reference evidence="5" key="1">
    <citation type="journal article" date="2005" name="PLoS Biol.">
        <title>The genomes of Oryza sativa: a history of duplications.</title>
        <authorList>
            <person name="Yu J."/>
            <person name="Wang J."/>
            <person name="Lin W."/>
            <person name="Li S."/>
            <person name="Li H."/>
            <person name="Zhou J."/>
            <person name="Ni P."/>
            <person name="Dong W."/>
            <person name="Hu S."/>
            <person name="Zeng C."/>
            <person name="Zhang J."/>
            <person name="Zhang Y."/>
            <person name="Li R."/>
            <person name="Xu Z."/>
            <person name="Li S."/>
            <person name="Li X."/>
            <person name="Zheng H."/>
            <person name="Cong L."/>
            <person name="Lin L."/>
            <person name="Yin J."/>
            <person name="Geng J."/>
            <person name="Li G."/>
            <person name="Shi J."/>
            <person name="Liu J."/>
            <person name="Lv H."/>
            <person name="Li J."/>
            <person name="Wang J."/>
            <person name="Deng Y."/>
            <person name="Ran L."/>
            <person name="Shi X."/>
            <person name="Wang X."/>
            <person name="Wu Q."/>
            <person name="Li C."/>
            <person name="Ren X."/>
            <person name="Wang J."/>
            <person name="Wang X."/>
            <person name="Li D."/>
            <person name="Liu D."/>
            <person name="Zhang X."/>
            <person name="Ji Z."/>
            <person name="Zhao W."/>
            <person name="Sun Y."/>
            <person name="Zhang Z."/>
            <person name="Bao J."/>
            <person name="Han Y."/>
            <person name="Dong L."/>
            <person name="Ji J."/>
            <person name="Chen P."/>
            <person name="Wu S."/>
            <person name="Liu J."/>
            <person name="Xiao Y."/>
            <person name="Bu D."/>
            <person name="Tan J."/>
            <person name="Yang L."/>
            <person name="Ye C."/>
            <person name="Zhang J."/>
            <person name="Xu J."/>
            <person name="Zhou Y."/>
            <person name="Yu Y."/>
            <person name="Zhang B."/>
            <person name="Zhuang S."/>
            <person name="Wei H."/>
            <person name="Liu B."/>
            <person name="Lei M."/>
            <person name="Yu H."/>
            <person name="Li Y."/>
            <person name="Xu H."/>
            <person name="Wei S."/>
            <person name="He X."/>
            <person name="Fang L."/>
            <person name="Zhang Z."/>
            <person name="Zhang Y."/>
            <person name="Huang X."/>
            <person name="Su Z."/>
            <person name="Tong W."/>
            <person name="Li J."/>
            <person name="Tong Z."/>
            <person name="Li S."/>
            <person name="Ye J."/>
            <person name="Wang L."/>
            <person name="Fang L."/>
            <person name="Lei T."/>
            <person name="Chen C."/>
            <person name="Chen H."/>
            <person name="Xu Z."/>
            <person name="Li H."/>
            <person name="Huang H."/>
            <person name="Zhang F."/>
            <person name="Xu H."/>
            <person name="Li N."/>
            <person name="Zhao C."/>
            <person name="Li S."/>
            <person name="Dong L."/>
            <person name="Huang Y."/>
            <person name="Li L."/>
            <person name="Xi Y."/>
            <person name="Qi Q."/>
            <person name="Li W."/>
            <person name="Zhang B."/>
            <person name="Hu W."/>
            <person name="Zhang Y."/>
            <person name="Tian X."/>
            <person name="Jiao Y."/>
            <person name="Liang X."/>
            <person name="Jin J."/>
            <person name="Gao L."/>
            <person name="Zheng W."/>
            <person name="Hao B."/>
            <person name="Liu S."/>
            <person name="Wang W."/>
            <person name="Yuan L."/>
            <person name="Cao M."/>
            <person name="McDermott J."/>
            <person name="Samudrala R."/>
            <person name="Wang J."/>
            <person name="Wong G.K."/>
            <person name="Yang H."/>
        </authorList>
    </citation>
    <scope>NUCLEOTIDE SEQUENCE [LARGE SCALE GENOMIC DNA]</scope>
</reference>
<dbReference type="InterPro" id="IPR004330">
    <property type="entry name" value="FAR1_DNA_bnd_dom"/>
</dbReference>
<dbReference type="AlphaFoldDB" id="B9G5H4"/>
<feature type="region of interest" description="Disordered" evidence="3">
    <location>
        <begin position="679"/>
        <end position="704"/>
    </location>
</feature>
<reference evidence="5" key="2">
    <citation type="submission" date="2008-12" db="EMBL/GenBank/DDBJ databases">
        <title>Improved gene annotation of the rice (Oryza sativa) genomes.</title>
        <authorList>
            <person name="Wang J."/>
            <person name="Li R."/>
            <person name="Fan W."/>
            <person name="Huang Q."/>
            <person name="Zhang J."/>
            <person name="Zhou Y."/>
            <person name="Hu Y."/>
            <person name="Zi S."/>
            <person name="Li J."/>
            <person name="Ni P."/>
            <person name="Zheng H."/>
            <person name="Zhang Y."/>
            <person name="Zhao M."/>
            <person name="Hao Q."/>
            <person name="McDermott J."/>
            <person name="Samudrala R."/>
            <person name="Kristiansen K."/>
            <person name="Wong G.K.-S."/>
        </authorList>
    </citation>
    <scope>NUCLEOTIDE SEQUENCE</scope>
</reference>
<gene>
    <name evidence="5" type="ORF">OsJ_31327</name>
</gene>
<feature type="compositionally biased region" description="Low complexity" evidence="3">
    <location>
        <begin position="1"/>
        <end position="12"/>
    </location>
</feature>
<comment type="similarity">
    <text evidence="2">Belongs to the FHY3/FAR1 family.</text>
</comment>
<dbReference type="PROSITE" id="PS50966">
    <property type="entry name" value="ZF_SWIM"/>
    <property type="match status" value="1"/>
</dbReference>
<proteinExistence type="inferred from homology"/>
<dbReference type="InterPro" id="IPR007527">
    <property type="entry name" value="Znf_SWIM"/>
</dbReference>
<organism evidence="5">
    <name type="scientific">Oryza sativa subsp. japonica</name>
    <name type="common">Rice</name>
    <dbReference type="NCBI Taxonomy" id="39947"/>
    <lineage>
        <taxon>Eukaryota</taxon>
        <taxon>Viridiplantae</taxon>
        <taxon>Streptophyta</taxon>
        <taxon>Embryophyta</taxon>
        <taxon>Tracheophyta</taxon>
        <taxon>Spermatophyta</taxon>
        <taxon>Magnoliopsida</taxon>
        <taxon>Liliopsida</taxon>
        <taxon>Poales</taxon>
        <taxon>Poaceae</taxon>
        <taxon>BOP clade</taxon>
        <taxon>Oryzoideae</taxon>
        <taxon>Oryzeae</taxon>
        <taxon>Oryzinae</taxon>
        <taxon>Oryza</taxon>
        <taxon>Oryza sativa</taxon>
    </lineage>
</organism>
<dbReference type="Pfam" id="PF03101">
    <property type="entry name" value="FAR1"/>
    <property type="match status" value="1"/>
</dbReference>
<accession>B9G5H4</accession>
<feature type="compositionally biased region" description="Basic and acidic residues" evidence="3">
    <location>
        <begin position="777"/>
        <end position="786"/>
    </location>
</feature>
<feature type="domain" description="SWIM-type" evidence="4">
    <location>
        <begin position="582"/>
        <end position="618"/>
    </location>
</feature>
<dbReference type="PANTHER" id="PTHR31669">
    <property type="entry name" value="PROTEIN FAR1-RELATED SEQUENCE 10-RELATED"/>
    <property type="match status" value="1"/>
</dbReference>
<protein>
    <recommendedName>
        <fullName evidence="2">Protein FAR1-RELATED SEQUENCE</fullName>
    </recommendedName>
</protein>
<dbReference type="Pfam" id="PF10551">
    <property type="entry name" value="MULE"/>
    <property type="match status" value="1"/>
</dbReference>
<dbReference type="EMBL" id="CM000147">
    <property type="protein sequence ID" value="EEE50871.1"/>
    <property type="molecule type" value="Genomic_DNA"/>
</dbReference>
<sequence>MRSPESPCSAPTLAPPSPSSASAALPVASRLRSGGGGRGGDGDVPTTSSACHGRRTCEEESIPLRSVEAARFRAPQPANLATPSRSMVYTHGPGVSSDLVPKEGMVFESFDHAYDFYEKYACHAGFDVRKSRLKRTIREICCAREGRHKYRGDEANRERKRTSKRTGCKAYVKIKNVTTDGKLSSVVFDVVVIGHNHPLTPSPSPSAVKQMRSHRNRADTVQECRVTQNMHEGQENVPFTSPDVEIRRAANKRAEMADDINKLFAFFSECKMQNSKFYWDMQLDEDGVVKNIFWSHASSQAEYADFGDAVTLDTTYKTNIYGMSLAMFVGASHHIQDTLFGCALLRDKKIESFEWLFKTFKNYQDNVIAVAITNVFPKTIHRLCRWLILKNHSEALNILYARDDRIESELLLCVNQTYTPQEFENAWSWFIDEFDLQDSVTLQNLYEIRHRWIPALFKKDYCGRMTSTQQSESVNKLAKRNFVDHQTNLHSFARRMLDIIISREAKEAAETRACLGMPITKTRWSFVVQMSRVYTRAVFKLFEEALDDCTAFRIDMDIGNTNRWIVLDMEHSEKHDWCQLQFKVLADVQKGRYECECKQWEHTGLLCTHLLRTFIHAQVEKIPPQRDRVTAGPDSVEESYRQKTLLAEAMAIVRAAKGKEMLPDSVACRDDIVARNNGAGTSAEVISQEPPPKPKTKERTVGPEENVSLGARGKKLCTRVCSWCGLRDGHYTTTCPKNPANFEKVRKAMSRGRGRRGRPRGSGRGGGRGMACVGRSLMDELEREGITEQDSNDDMVESDAE</sequence>
<name>B9G5H4_ORYSJ</name>
<dbReference type="PANTHER" id="PTHR31669:SF217">
    <property type="entry name" value="PROTEIN FAR1-RELATED SEQUENCE"/>
    <property type="match status" value="1"/>
</dbReference>
<evidence type="ECO:0000259" key="4">
    <source>
        <dbReference type="PROSITE" id="PS50966"/>
    </source>
</evidence>
<keyword evidence="2" id="KW-0539">Nucleus</keyword>
<feature type="region of interest" description="Disordered" evidence="3">
    <location>
        <begin position="1"/>
        <end position="55"/>
    </location>
</feature>
<dbReference type="GO" id="GO:0008270">
    <property type="term" value="F:zinc ion binding"/>
    <property type="evidence" value="ECO:0007669"/>
    <property type="project" value="UniProtKB-UniRule"/>
</dbReference>
<feature type="compositionally biased region" description="Basic residues" evidence="3">
    <location>
        <begin position="747"/>
        <end position="761"/>
    </location>
</feature>